<comment type="similarity">
    <text evidence="1">Belongs to the HAD-like hydrolase superfamily. CbbY/CbbZ/Gph/YieH family.</text>
</comment>
<dbReference type="InterPro" id="IPR010976">
    <property type="entry name" value="B-phosphoglucomutase_hydrolase"/>
</dbReference>
<protein>
    <recommendedName>
        <fullName evidence="9">Beta-phosphoglucomutase</fullName>
        <ecNumber evidence="8">5.4.2.6</ecNumber>
    </recommendedName>
</protein>
<keyword evidence="2" id="KW-0597">Phosphoprotein</keyword>
<dbReference type="InterPro" id="IPR051600">
    <property type="entry name" value="Beta-PGM-like"/>
</dbReference>
<accession>A0A1I2B690</accession>
<dbReference type="Proteomes" id="UP000198964">
    <property type="component" value="Unassembled WGS sequence"/>
</dbReference>
<evidence type="ECO:0000256" key="13">
    <source>
        <dbReference type="PIRSR" id="PIRSR610972-4"/>
    </source>
</evidence>
<feature type="binding site" evidence="11">
    <location>
        <position position="145"/>
    </location>
    <ligand>
        <name>substrate</name>
    </ligand>
</feature>
<keyword evidence="5" id="KW-0413">Isomerase</keyword>
<feature type="binding site" evidence="11">
    <location>
        <begin position="44"/>
        <end position="49"/>
    </location>
    <ligand>
        <name>substrate</name>
    </ligand>
</feature>
<dbReference type="SFLD" id="SFLDG01135">
    <property type="entry name" value="C1.5.6:_HAD__Beta-PGM__Phospha"/>
    <property type="match status" value="1"/>
</dbReference>
<dbReference type="PANTHER" id="PTHR46193:SF18">
    <property type="entry name" value="HEXITOL PHOSPHATASE B"/>
    <property type="match status" value="1"/>
</dbReference>
<evidence type="ECO:0000256" key="1">
    <source>
        <dbReference type="ARBA" id="ARBA00006171"/>
    </source>
</evidence>
<evidence type="ECO:0000256" key="3">
    <source>
        <dbReference type="ARBA" id="ARBA00022723"/>
    </source>
</evidence>
<feature type="site" description="Important for catalytic activity and assists the phosphoryl transfer reaction to Asp8 by balancing charge and orienting the reacting groups" evidence="13">
    <location>
        <position position="114"/>
    </location>
</feature>
<keyword evidence="4 12" id="KW-0460">Magnesium</keyword>
<evidence type="ECO:0000256" key="10">
    <source>
        <dbReference type="PIRSR" id="PIRSR610972-1"/>
    </source>
</evidence>
<dbReference type="InterPro" id="IPR006439">
    <property type="entry name" value="HAD-SF_hydro_IA"/>
</dbReference>
<evidence type="ECO:0000256" key="9">
    <source>
        <dbReference type="ARBA" id="ARBA00044991"/>
    </source>
</evidence>
<dbReference type="GO" id="GO:0008801">
    <property type="term" value="F:beta-phosphoglucomutase activity"/>
    <property type="evidence" value="ECO:0007669"/>
    <property type="project" value="UniProtKB-EC"/>
</dbReference>
<evidence type="ECO:0000256" key="2">
    <source>
        <dbReference type="ARBA" id="ARBA00022553"/>
    </source>
</evidence>
<dbReference type="GO" id="GO:0000287">
    <property type="term" value="F:magnesium ion binding"/>
    <property type="evidence" value="ECO:0007669"/>
    <property type="project" value="InterPro"/>
</dbReference>
<proteinExistence type="inferred from homology"/>
<dbReference type="NCBIfam" id="TIGR01549">
    <property type="entry name" value="HAD-SF-IA-v1"/>
    <property type="match status" value="1"/>
</dbReference>
<evidence type="ECO:0000313" key="15">
    <source>
        <dbReference type="Proteomes" id="UP000198964"/>
    </source>
</evidence>
<reference evidence="14 15" key="1">
    <citation type="submission" date="2016-10" db="EMBL/GenBank/DDBJ databases">
        <authorList>
            <person name="de Groot N.N."/>
        </authorList>
    </citation>
    <scope>NUCLEOTIDE SEQUENCE [LARGE SCALE GENOMIC DNA]</scope>
    <source>
        <strain evidence="14 15">CGMCC 1.9156</strain>
    </source>
</reference>
<feature type="active site" description="Nucleophile" evidence="10">
    <location>
        <position position="9"/>
    </location>
</feature>
<evidence type="ECO:0000256" key="11">
    <source>
        <dbReference type="PIRSR" id="PIRSR610972-2"/>
    </source>
</evidence>
<dbReference type="Gene3D" id="3.40.50.1000">
    <property type="entry name" value="HAD superfamily/HAD-like"/>
    <property type="match status" value="1"/>
</dbReference>
<dbReference type="SFLD" id="SFLDG01129">
    <property type="entry name" value="C1.5:_HAD__Beta-PGM__Phosphata"/>
    <property type="match status" value="1"/>
</dbReference>
<dbReference type="SUPFAM" id="SSF56784">
    <property type="entry name" value="HAD-like"/>
    <property type="match status" value="1"/>
</dbReference>
<evidence type="ECO:0000256" key="7">
    <source>
        <dbReference type="ARBA" id="ARBA00044926"/>
    </source>
</evidence>
<evidence type="ECO:0000256" key="6">
    <source>
        <dbReference type="ARBA" id="ARBA00023277"/>
    </source>
</evidence>
<name>A0A1I2B690_9BACT</name>
<dbReference type="PANTHER" id="PTHR46193">
    <property type="entry name" value="6-PHOSPHOGLUCONATE PHOSPHATASE"/>
    <property type="match status" value="1"/>
</dbReference>
<feature type="binding site" evidence="11">
    <location>
        <position position="25"/>
    </location>
    <ligand>
        <name>substrate</name>
    </ligand>
</feature>
<feature type="active site" description="Proton donor/acceptor" evidence="10">
    <location>
        <position position="11"/>
    </location>
</feature>
<feature type="binding site" evidence="12">
    <location>
        <position position="11"/>
    </location>
    <ligand>
        <name>Mg(2+)</name>
        <dbReference type="ChEBI" id="CHEBI:18420"/>
    </ligand>
</feature>
<feature type="binding site" evidence="12">
    <location>
        <position position="169"/>
    </location>
    <ligand>
        <name>Mg(2+)</name>
        <dbReference type="ChEBI" id="CHEBI:18420"/>
    </ligand>
</feature>
<dbReference type="EMBL" id="FONW01000001">
    <property type="protein sequence ID" value="SFE51702.1"/>
    <property type="molecule type" value="Genomic_DNA"/>
</dbReference>
<dbReference type="STRING" id="655355.SAMN05216283_101322"/>
<feature type="binding site" evidence="11">
    <location>
        <position position="76"/>
    </location>
    <ligand>
        <name>substrate</name>
    </ligand>
</feature>
<dbReference type="Gene3D" id="1.10.150.240">
    <property type="entry name" value="Putative phosphatase, domain 2"/>
    <property type="match status" value="1"/>
</dbReference>
<dbReference type="PRINTS" id="PR00413">
    <property type="entry name" value="HADHALOGNASE"/>
</dbReference>
<organism evidence="14 15">
    <name type="scientific">Sunxiuqinia elliptica</name>
    <dbReference type="NCBI Taxonomy" id="655355"/>
    <lineage>
        <taxon>Bacteria</taxon>
        <taxon>Pseudomonadati</taxon>
        <taxon>Bacteroidota</taxon>
        <taxon>Bacteroidia</taxon>
        <taxon>Marinilabiliales</taxon>
        <taxon>Prolixibacteraceae</taxon>
        <taxon>Sunxiuqinia</taxon>
    </lineage>
</organism>
<comment type="catalytic activity">
    <reaction evidence="7">
        <text>beta-D-glucose 1-phosphate = beta-D-glucose 6-phosphate</text>
        <dbReference type="Rhea" id="RHEA:20113"/>
        <dbReference type="ChEBI" id="CHEBI:57684"/>
        <dbReference type="ChEBI" id="CHEBI:58247"/>
        <dbReference type="EC" id="5.4.2.6"/>
    </reaction>
</comment>
<comment type="cofactor">
    <cofactor evidence="12">
        <name>Mg(2+)</name>
        <dbReference type="ChEBI" id="CHEBI:18420"/>
    </cofactor>
    <text evidence="12">Binds 2 magnesium ions per subunit.</text>
</comment>
<dbReference type="InterPro" id="IPR023214">
    <property type="entry name" value="HAD_sf"/>
</dbReference>
<dbReference type="SFLD" id="SFLDS00003">
    <property type="entry name" value="Haloacid_Dehalogenase"/>
    <property type="match status" value="1"/>
</dbReference>
<keyword evidence="3 12" id="KW-0479">Metal-binding</keyword>
<evidence type="ECO:0000256" key="4">
    <source>
        <dbReference type="ARBA" id="ARBA00022842"/>
    </source>
</evidence>
<sequence>MEIKACLFDLDGVIVDTAKYHYLAWQQLANGLGISFTEEHNELLKGVSRMRSLDIILELGNTTLADDEKMKLATQKNEIYLSYIQRMKDDELLPGVKEFIEEIRNKGIVVALGSASKNARLILKQLHIEELFDAIIDGNEVTQAKPDPEVFLKGAEALQVESRSCVVFEDAIAGVEAAKNAGMACIGVGDPKNLSEADQVISGFEGFNLKQLATFLSDKN</sequence>
<gene>
    <name evidence="14" type="ORF">SAMN05216283_101322</name>
</gene>
<dbReference type="InterPro" id="IPR023198">
    <property type="entry name" value="PGP-like_dom2"/>
</dbReference>
<dbReference type="NCBIfam" id="TIGR01990">
    <property type="entry name" value="bPGM"/>
    <property type="match status" value="1"/>
</dbReference>
<evidence type="ECO:0000313" key="14">
    <source>
        <dbReference type="EMBL" id="SFE51702.1"/>
    </source>
</evidence>
<dbReference type="CDD" id="cd02598">
    <property type="entry name" value="HAD_BPGM"/>
    <property type="match status" value="1"/>
</dbReference>
<feature type="site" description="Important for catalytic activity and assists the phosphoryl transfer reaction to Asp8 by balancing charge and orienting the reacting groups" evidence="13">
    <location>
        <position position="145"/>
    </location>
</feature>
<dbReference type="NCBIfam" id="TIGR02009">
    <property type="entry name" value="PGMB-YQAB-SF"/>
    <property type="match status" value="1"/>
</dbReference>
<feature type="binding site" evidence="12">
    <location>
        <position position="9"/>
    </location>
    <ligand>
        <name>Mg(2+)</name>
        <dbReference type="ChEBI" id="CHEBI:18420"/>
    </ligand>
</feature>
<keyword evidence="15" id="KW-1185">Reference proteome</keyword>
<feature type="binding site" evidence="11">
    <location>
        <begin position="9"/>
        <end position="11"/>
    </location>
    <ligand>
        <name>substrate</name>
    </ligand>
</feature>
<dbReference type="Pfam" id="PF00702">
    <property type="entry name" value="Hydrolase"/>
    <property type="match status" value="1"/>
</dbReference>
<feature type="binding site" evidence="12">
    <location>
        <position position="170"/>
    </location>
    <ligand>
        <name>Mg(2+)</name>
        <dbReference type="ChEBI" id="CHEBI:18420"/>
    </ligand>
</feature>
<evidence type="ECO:0000256" key="12">
    <source>
        <dbReference type="PIRSR" id="PIRSR610972-3"/>
    </source>
</evidence>
<feature type="binding site" evidence="11">
    <location>
        <begin position="114"/>
        <end position="118"/>
    </location>
    <ligand>
        <name>substrate</name>
    </ligand>
</feature>
<dbReference type="EC" id="5.4.2.6" evidence="8"/>
<dbReference type="AlphaFoldDB" id="A0A1I2B690"/>
<dbReference type="GO" id="GO:0005975">
    <property type="term" value="P:carbohydrate metabolic process"/>
    <property type="evidence" value="ECO:0007669"/>
    <property type="project" value="InterPro"/>
</dbReference>
<dbReference type="NCBIfam" id="TIGR01509">
    <property type="entry name" value="HAD-SF-IA-v3"/>
    <property type="match status" value="1"/>
</dbReference>
<evidence type="ECO:0000256" key="5">
    <source>
        <dbReference type="ARBA" id="ARBA00023235"/>
    </source>
</evidence>
<evidence type="ECO:0000256" key="8">
    <source>
        <dbReference type="ARBA" id="ARBA00044968"/>
    </source>
</evidence>
<dbReference type="RefSeq" id="WP_093918070.1">
    <property type="nucleotide sequence ID" value="NZ_FONW01000001.1"/>
</dbReference>
<dbReference type="InterPro" id="IPR010972">
    <property type="entry name" value="Beta-PGM"/>
</dbReference>
<dbReference type="InterPro" id="IPR036412">
    <property type="entry name" value="HAD-like_sf"/>
</dbReference>
<feature type="binding site" evidence="11">
    <location>
        <position position="52"/>
    </location>
    <ligand>
        <name>substrate</name>
    </ligand>
</feature>
<keyword evidence="6" id="KW-0119">Carbohydrate metabolism</keyword>